<dbReference type="EMBL" id="VUJU01000230">
    <property type="protein sequence ID" value="KAF0771950.1"/>
    <property type="molecule type" value="Genomic_DNA"/>
</dbReference>
<keyword evidence="2" id="KW-1185">Reference proteome</keyword>
<sequence>MLIIINVNKLDAGNHISYKITLIGTYADDTAILASNVDPAIARQQIQTHLNTLLSWFNKWRIKINETKSSLITFSLRPQDCPPRQCACDNSHKMVYYIRDIKDINHPQGDWKITHEGGNLLKYPNAP</sequence>
<evidence type="ECO:0000313" key="2">
    <source>
        <dbReference type="Proteomes" id="UP000478052"/>
    </source>
</evidence>
<reference evidence="1 2" key="1">
    <citation type="submission" date="2019-08" db="EMBL/GenBank/DDBJ databases">
        <title>Whole genome of Aphis craccivora.</title>
        <authorList>
            <person name="Voronova N.V."/>
            <person name="Shulinski R.S."/>
            <person name="Bandarenka Y.V."/>
            <person name="Zhorov D.G."/>
            <person name="Warner D."/>
        </authorList>
    </citation>
    <scope>NUCLEOTIDE SEQUENCE [LARGE SCALE GENOMIC DNA]</scope>
    <source>
        <strain evidence="1">180601</strain>
        <tissue evidence="1">Whole Body</tissue>
    </source>
</reference>
<dbReference type="OrthoDB" id="6617426at2759"/>
<protein>
    <submittedName>
        <fullName evidence="1">Ribosome biogenesis protein TSR3 isoform X1</fullName>
    </submittedName>
</protein>
<dbReference type="AlphaFoldDB" id="A0A6G0ZLJ4"/>
<comment type="caution">
    <text evidence="1">The sequence shown here is derived from an EMBL/GenBank/DDBJ whole genome shotgun (WGS) entry which is preliminary data.</text>
</comment>
<name>A0A6G0ZLJ4_APHCR</name>
<gene>
    <name evidence="1" type="ORF">FWK35_00031731</name>
</gene>
<accession>A0A6G0ZLJ4</accession>
<organism evidence="1 2">
    <name type="scientific">Aphis craccivora</name>
    <name type="common">Cowpea aphid</name>
    <dbReference type="NCBI Taxonomy" id="307492"/>
    <lineage>
        <taxon>Eukaryota</taxon>
        <taxon>Metazoa</taxon>
        <taxon>Ecdysozoa</taxon>
        <taxon>Arthropoda</taxon>
        <taxon>Hexapoda</taxon>
        <taxon>Insecta</taxon>
        <taxon>Pterygota</taxon>
        <taxon>Neoptera</taxon>
        <taxon>Paraneoptera</taxon>
        <taxon>Hemiptera</taxon>
        <taxon>Sternorrhyncha</taxon>
        <taxon>Aphidomorpha</taxon>
        <taxon>Aphidoidea</taxon>
        <taxon>Aphididae</taxon>
        <taxon>Aphidini</taxon>
        <taxon>Aphis</taxon>
        <taxon>Aphis</taxon>
    </lineage>
</organism>
<proteinExistence type="predicted"/>
<dbReference type="Proteomes" id="UP000478052">
    <property type="component" value="Unassembled WGS sequence"/>
</dbReference>
<evidence type="ECO:0000313" key="1">
    <source>
        <dbReference type="EMBL" id="KAF0771950.1"/>
    </source>
</evidence>